<dbReference type="AlphaFoldDB" id="A0AAV3NXD5"/>
<sequence>MPLFPSGSLPEDGVDSGPKVSVGYSANFLKLPYTLPGGLRVTEDSTLWKKQDAFQASRPLILKRVAKDFDEAHDPMVVQASIARYLIKDQTNFSLLSPYVHALNASHSLVRRSDALDNALADARKEERALRHQVQELVQKSEDLKGENEKVKALLAATQKEKKEPQEQCIQEAERLDLLHTRYRRVEAENVGLNSKFKNA</sequence>
<accession>A0AAV3NXD5</accession>
<evidence type="ECO:0000313" key="2">
    <source>
        <dbReference type="EMBL" id="GAA0143633.1"/>
    </source>
</evidence>
<feature type="coiled-coil region" evidence="1">
    <location>
        <begin position="113"/>
        <end position="161"/>
    </location>
</feature>
<proteinExistence type="predicted"/>
<evidence type="ECO:0000256" key="1">
    <source>
        <dbReference type="SAM" id="Coils"/>
    </source>
</evidence>
<evidence type="ECO:0000313" key="3">
    <source>
        <dbReference type="Proteomes" id="UP001454036"/>
    </source>
</evidence>
<comment type="caution">
    <text evidence="2">The sequence shown here is derived from an EMBL/GenBank/DDBJ whole genome shotgun (WGS) entry which is preliminary data.</text>
</comment>
<reference evidence="2 3" key="1">
    <citation type="submission" date="2024-01" db="EMBL/GenBank/DDBJ databases">
        <title>The complete chloroplast genome sequence of Lithospermum erythrorhizon: insights into the phylogenetic relationship among Boraginaceae species and the maternal lineages of purple gromwells.</title>
        <authorList>
            <person name="Okada T."/>
            <person name="Watanabe K."/>
        </authorList>
    </citation>
    <scope>NUCLEOTIDE SEQUENCE [LARGE SCALE GENOMIC DNA]</scope>
</reference>
<organism evidence="2 3">
    <name type="scientific">Lithospermum erythrorhizon</name>
    <name type="common">Purple gromwell</name>
    <name type="synonym">Lithospermum officinale var. erythrorhizon</name>
    <dbReference type="NCBI Taxonomy" id="34254"/>
    <lineage>
        <taxon>Eukaryota</taxon>
        <taxon>Viridiplantae</taxon>
        <taxon>Streptophyta</taxon>
        <taxon>Embryophyta</taxon>
        <taxon>Tracheophyta</taxon>
        <taxon>Spermatophyta</taxon>
        <taxon>Magnoliopsida</taxon>
        <taxon>eudicotyledons</taxon>
        <taxon>Gunneridae</taxon>
        <taxon>Pentapetalae</taxon>
        <taxon>asterids</taxon>
        <taxon>lamiids</taxon>
        <taxon>Boraginales</taxon>
        <taxon>Boraginaceae</taxon>
        <taxon>Boraginoideae</taxon>
        <taxon>Lithospermeae</taxon>
        <taxon>Lithospermum</taxon>
    </lineage>
</organism>
<protein>
    <submittedName>
        <fullName evidence="2">Uncharacterized protein</fullName>
    </submittedName>
</protein>
<gene>
    <name evidence="2" type="ORF">LIER_04271</name>
</gene>
<dbReference type="EMBL" id="BAABME010000540">
    <property type="protein sequence ID" value="GAA0143633.1"/>
    <property type="molecule type" value="Genomic_DNA"/>
</dbReference>
<keyword evidence="3" id="KW-1185">Reference proteome</keyword>
<keyword evidence="1" id="KW-0175">Coiled coil</keyword>
<name>A0AAV3NXD5_LITER</name>
<dbReference type="Proteomes" id="UP001454036">
    <property type="component" value="Unassembled WGS sequence"/>
</dbReference>